<accession>A0A7J7L694</accession>
<protein>
    <submittedName>
        <fullName evidence="1">Uncharacterized protein</fullName>
    </submittedName>
</protein>
<proteinExistence type="predicted"/>
<dbReference type="EMBL" id="JACGCM010002614">
    <property type="protein sequence ID" value="KAF6138078.1"/>
    <property type="molecule type" value="Genomic_DNA"/>
</dbReference>
<dbReference type="OrthoDB" id="4062651at2759"/>
<reference evidence="1 2" key="1">
    <citation type="journal article" date="2020" name="IScience">
        <title>Genome Sequencing of the Endangered Kingdonia uniflora (Circaeasteraceae, Ranunculales) Reveals Potential Mechanisms of Evolutionary Specialization.</title>
        <authorList>
            <person name="Sun Y."/>
            <person name="Deng T."/>
            <person name="Zhang A."/>
            <person name="Moore M.J."/>
            <person name="Landis J.B."/>
            <person name="Lin N."/>
            <person name="Zhang H."/>
            <person name="Zhang X."/>
            <person name="Huang J."/>
            <person name="Zhang X."/>
            <person name="Sun H."/>
            <person name="Wang H."/>
        </authorList>
    </citation>
    <scope>NUCLEOTIDE SEQUENCE [LARGE SCALE GENOMIC DNA]</scope>
    <source>
        <strain evidence="1">TB1705</strain>
        <tissue evidence="1">Leaf</tissue>
    </source>
</reference>
<dbReference type="AlphaFoldDB" id="A0A7J7L694"/>
<dbReference type="Proteomes" id="UP000541444">
    <property type="component" value="Unassembled WGS sequence"/>
</dbReference>
<evidence type="ECO:0000313" key="2">
    <source>
        <dbReference type="Proteomes" id="UP000541444"/>
    </source>
</evidence>
<name>A0A7J7L694_9MAGN</name>
<gene>
    <name evidence="1" type="ORF">GIB67_033492</name>
</gene>
<organism evidence="1 2">
    <name type="scientific">Kingdonia uniflora</name>
    <dbReference type="NCBI Taxonomy" id="39325"/>
    <lineage>
        <taxon>Eukaryota</taxon>
        <taxon>Viridiplantae</taxon>
        <taxon>Streptophyta</taxon>
        <taxon>Embryophyta</taxon>
        <taxon>Tracheophyta</taxon>
        <taxon>Spermatophyta</taxon>
        <taxon>Magnoliopsida</taxon>
        <taxon>Ranunculales</taxon>
        <taxon>Circaeasteraceae</taxon>
        <taxon>Kingdonia</taxon>
    </lineage>
</organism>
<sequence>MYFTNSVEEDRVFHVLKTRIAYEARTEESQVTARLAQRCLYGVGKKRPTMKEVVAQLVYEEGFSKKRQTVY</sequence>
<keyword evidence="2" id="KW-1185">Reference proteome</keyword>
<evidence type="ECO:0000313" key="1">
    <source>
        <dbReference type="EMBL" id="KAF6138078.1"/>
    </source>
</evidence>
<dbReference type="Gene3D" id="1.10.510.10">
    <property type="entry name" value="Transferase(Phosphotransferase) domain 1"/>
    <property type="match status" value="1"/>
</dbReference>
<comment type="caution">
    <text evidence="1">The sequence shown here is derived from an EMBL/GenBank/DDBJ whole genome shotgun (WGS) entry which is preliminary data.</text>
</comment>